<dbReference type="InterPro" id="IPR015865">
    <property type="entry name" value="Riboflavin_kinase_bac/euk"/>
</dbReference>
<dbReference type="AlphaFoldDB" id="A0A6T6RWZ6"/>
<keyword evidence="5" id="KW-0808">Transferase</keyword>
<reference evidence="10" key="1">
    <citation type="submission" date="2021-01" db="EMBL/GenBank/DDBJ databases">
        <authorList>
            <person name="Corre E."/>
            <person name="Pelletier E."/>
            <person name="Niang G."/>
            <person name="Scheremetjew M."/>
            <person name="Finn R."/>
            <person name="Kale V."/>
            <person name="Holt S."/>
            <person name="Cochrane G."/>
            <person name="Meng A."/>
            <person name="Brown T."/>
            <person name="Cohen L."/>
        </authorList>
    </citation>
    <scope>NUCLEOTIDE SEQUENCE</scope>
    <source>
        <strain evidence="10">CCMP2058</strain>
    </source>
</reference>
<evidence type="ECO:0000256" key="5">
    <source>
        <dbReference type="ARBA" id="ARBA00022679"/>
    </source>
</evidence>
<evidence type="ECO:0000256" key="7">
    <source>
        <dbReference type="ARBA" id="ARBA00022840"/>
    </source>
</evidence>
<dbReference type="GO" id="GO:0008531">
    <property type="term" value="F:riboflavin kinase activity"/>
    <property type="evidence" value="ECO:0007669"/>
    <property type="project" value="UniProtKB-EC"/>
</dbReference>
<dbReference type="EC" id="2.7.1.26" evidence="2"/>
<keyword evidence="4" id="KW-0288">FMN</keyword>
<evidence type="ECO:0000256" key="1">
    <source>
        <dbReference type="ARBA" id="ARBA00005201"/>
    </source>
</evidence>
<keyword evidence="3" id="KW-0285">Flavoprotein</keyword>
<evidence type="ECO:0000256" key="3">
    <source>
        <dbReference type="ARBA" id="ARBA00022630"/>
    </source>
</evidence>
<dbReference type="SMART" id="SM00904">
    <property type="entry name" value="Flavokinase"/>
    <property type="match status" value="1"/>
</dbReference>
<evidence type="ECO:0000256" key="6">
    <source>
        <dbReference type="ARBA" id="ARBA00022741"/>
    </source>
</evidence>
<protein>
    <recommendedName>
        <fullName evidence="2">riboflavin kinase</fullName>
        <ecNumber evidence="2">2.7.1.26</ecNumber>
    </recommendedName>
</protein>
<dbReference type="GO" id="GO:0005524">
    <property type="term" value="F:ATP binding"/>
    <property type="evidence" value="ECO:0007669"/>
    <property type="project" value="UniProtKB-KW"/>
</dbReference>
<name>A0A6T6RWZ6_9EUKA</name>
<accession>A0A6T6RWZ6</accession>
<keyword evidence="6" id="KW-0547">Nucleotide-binding</keyword>
<dbReference type="InterPro" id="IPR023465">
    <property type="entry name" value="Riboflavin_kinase_dom_sf"/>
</dbReference>
<evidence type="ECO:0000313" key="9">
    <source>
        <dbReference type="EMBL" id="CAD8430443.1"/>
    </source>
</evidence>
<dbReference type="GO" id="GO:0009231">
    <property type="term" value="P:riboflavin biosynthetic process"/>
    <property type="evidence" value="ECO:0007669"/>
    <property type="project" value="InterPro"/>
</dbReference>
<proteinExistence type="predicted"/>
<dbReference type="EMBL" id="HBEM01001667">
    <property type="protein sequence ID" value="CAD8430445.1"/>
    <property type="molecule type" value="Transcribed_RNA"/>
</dbReference>
<comment type="pathway">
    <text evidence="1">Cofactor biosynthesis; FMN biosynthesis; FMN from riboflavin (ATP route): step 1/1.</text>
</comment>
<dbReference type="PANTHER" id="PTHR22749">
    <property type="entry name" value="RIBOFLAVIN KINASE/FMN ADENYLYLTRANSFERASE"/>
    <property type="match status" value="1"/>
</dbReference>
<dbReference type="InterPro" id="IPR023468">
    <property type="entry name" value="Riboflavin_kinase"/>
</dbReference>
<dbReference type="PANTHER" id="PTHR22749:SF6">
    <property type="entry name" value="RIBOFLAVIN KINASE"/>
    <property type="match status" value="1"/>
</dbReference>
<dbReference type="FunFam" id="2.40.30.30:FF:000005">
    <property type="entry name" value="Haloacid dehalogenase-like hydrolase domain-containing protein 1A"/>
    <property type="match status" value="1"/>
</dbReference>
<organism evidence="10">
    <name type="scientific">Amorphochlora amoebiformis</name>
    <dbReference type="NCBI Taxonomy" id="1561963"/>
    <lineage>
        <taxon>Eukaryota</taxon>
        <taxon>Sar</taxon>
        <taxon>Rhizaria</taxon>
        <taxon>Cercozoa</taxon>
        <taxon>Chlorarachniophyceae</taxon>
        <taxon>Amorphochlora</taxon>
    </lineage>
</organism>
<keyword evidence="7" id="KW-0067">ATP-binding</keyword>
<dbReference type="EMBL" id="HBEM01001666">
    <property type="protein sequence ID" value="CAD8430443.1"/>
    <property type="molecule type" value="Transcribed_RNA"/>
</dbReference>
<gene>
    <name evidence="9" type="ORF">LAMO00422_LOCUS1201</name>
    <name evidence="10" type="ORF">LAMO00422_LOCUS1202</name>
</gene>
<evidence type="ECO:0000259" key="8">
    <source>
        <dbReference type="SMART" id="SM00904"/>
    </source>
</evidence>
<dbReference type="GO" id="GO:0009398">
    <property type="term" value="P:FMN biosynthetic process"/>
    <property type="evidence" value="ECO:0007669"/>
    <property type="project" value="UniProtKB-UniPathway"/>
</dbReference>
<sequence>MKALESCVCLKGKVVKGFQRGSKLLGWPTANLDPKAFENKIDHLDQGVYFGLAKIATHEKVFKTALSVGWNPHFKNKEKTVEAYLVNEFKEDFYGVEMRLMIVGHVRPQIPFDGLESLKKAIQGDVDATVQVLELQKYAKLYTDDFFSDSTAKSQL</sequence>
<evidence type="ECO:0000256" key="4">
    <source>
        <dbReference type="ARBA" id="ARBA00022643"/>
    </source>
</evidence>
<dbReference type="UniPathway" id="UPA00276">
    <property type="reaction ID" value="UER00406"/>
</dbReference>
<evidence type="ECO:0000313" key="10">
    <source>
        <dbReference type="EMBL" id="CAD8430445.1"/>
    </source>
</evidence>
<dbReference type="Gene3D" id="2.40.30.30">
    <property type="entry name" value="Riboflavin kinase-like"/>
    <property type="match status" value="1"/>
</dbReference>
<dbReference type="Pfam" id="PF01687">
    <property type="entry name" value="Flavokinase"/>
    <property type="match status" value="1"/>
</dbReference>
<evidence type="ECO:0000256" key="2">
    <source>
        <dbReference type="ARBA" id="ARBA00012105"/>
    </source>
</evidence>
<dbReference type="SUPFAM" id="SSF82114">
    <property type="entry name" value="Riboflavin kinase-like"/>
    <property type="match status" value="1"/>
</dbReference>
<feature type="domain" description="Riboflavin kinase" evidence="8">
    <location>
        <begin position="3"/>
        <end position="134"/>
    </location>
</feature>